<feature type="domain" description="Cytochrome c" evidence="11">
    <location>
        <begin position="195"/>
        <end position="311"/>
    </location>
</feature>
<dbReference type="GO" id="GO:0016614">
    <property type="term" value="F:oxidoreductase activity, acting on CH-OH group of donors"/>
    <property type="evidence" value="ECO:0007669"/>
    <property type="project" value="InterPro"/>
</dbReference>
<dbReference type="GO" id="GO:0005886">
    <property type="term" value="C:plasma membrane"/>
    <property type="evidence" value="ECO:0007669"/>
    <property type="project" value="UniProtKB-SubCell"/>
</dbReference>
<dbReference type="GO" id="GO:0020037">
    <property type="term" value="F:heme binding"/>
    <property type="evidence" value="ECO:0007669"/>
    <property type="project" value="InterPro"/>
</dbReference>
<keyword evidence="7 10" id="KW-0408">Iron</keyword>
<dbReference type="Gene3D" id="1.10.760.10">
    <property type="entry name" value="Cytochrome c-like domain"/>
    <property type="match status" value="3"/>
</dbReference>
<keyword evidence="13" id="KW-1185">Reference proteome</keyword>
<evidence type="ECO:0000256" key="1">
    <source>
        <dbReference type="ARBA" id="ARBA00004236"/>
    </source>
</evidence>
<dbReference type="Pfam" id="PF00034">
    <property type="entry name" value="Cytochrom_C"/>
    <property type="match status" value="1"/>
</dbReference>
<dbReference type="EMBL" id="JABFCX010000002">
    <property type="protein sequence ID" value="NNU16143.1"/>
    <property type="molecule type" value="Genomic_DNA"/>
</dbReference>
<keyword evidence="5" id="KW-0732">Signal</keyword>
<feature type="binding site" description="covalent" evidence="9">
    <location>
        <position position="213"/>
    </location>
    <ligand>
        <name>heme c</name>
        <dbReference type="ChEBI" id="CHEBI:61717"/>
        <label>2</label>
    </ligand>
</feature>
<dbReference type="PIRSF" id="PIRSF000018">
    <property type="entry name" value="Mb_ADH_cyt_c"/>
    <property type="match status" value="1"/>
</dbReference>
<dbReference type="PANTHER" id="PTHR35008:SF8">
    <property type="entry name" value="ALCOHOL DEHYDROGENASE CYTOCHROME C SUBUNIT"/>
    <property type="match status" value="1"/>
</dbReference>
<dbReference type="PROSITE" id="PS51007">
    <property type="entry name" value="CYTC"/>
    <property type="match status" value="3"/>
</dbReference>
<evidence type="ECO:0000256" key="2">
    <source>
        <dbReference type="ARBA" id="ARBA00022475"/>
    </source>
</evidence>
<evidence type="ECO:0000259" key="11">
    <source>
        <dbReference type="PROSITE" id="PS51007"/>
    </source>
</evidence>
<dbReference type="Pfam" id="PF13442">
    <property type="entry name" value="Cytochrome_CBB3"/>
    <property type="match status" value="1"/>
</dbReference>
<feature type="binding site" description="covalent" evidence="9">
    <location>
        <position position="338"/>
    </location>
    <ligand>
        <name>heme c</name>
        <dbReference type="ChEBI" id="CHEBI:61717"/>
        <label>3</label>
    </ligand>
</feature>
<evidence type="ECO:0000256" key="7">
    <source>
        <dbReference type="ARBA" id="ARBA00023004"/>
    </source>
</evidence>
<evidence type="ECO:0000256" key="5">
    <source>
        <dbReference type="ARBA" id="ARBA00022729"/>
    </source>
</evidence>
<dbReference type="AlphaFoldDB" id="A0A7Y3RL88"/>
<evidence type="ECO:0000256" key="3">
    <source>
        <dbReference type="ARBA" id="ARBA00022617"/>
    </source>
</evidence>
<keyword evidence="6" id="KW-0677">Repeat</keyword>
<feature type="binding site" description="axial binding residue" evidence="10">
    <location>
        <position position="342"/>
    </location>
    <ligand>
        <name>heme c</name>
        <dbReference type="ChEBI" id="CHEBI:61717"/>
        <label>3</label>
    </ligand>
    <ligandPart>
        <name>Fe</name>
        <dbReference type="ChEBI" id="CHEBI:18248"/>
    </ligandPart>
</feature>
<sequence>MKNLGTLKLSAIAAVALALVGLVTLIAIGGASAKRGAPGETMATMAFDQALAERGAYLATAANCVSCHTAPGGEAFAGGLSFETPFGLVYSTNITPDEATGIGSWTYEAFERSMRKGIGDGGEHLYPVFPYTSFAKITPEDMKALFAYFQSLDPVESRPLSNDMQFPFDQRWMLGGWKLLFMEGGTYEPDMAQTEKWNRGAYLTQALAHCAACHSPRNSFGAKKAGQELSGGIYMDKVPSGDNRKWSAPNLTSAQSGIGHWTAEELVAYLKVGKNTHAAMFGPMNEVIGNSTRYLTTTDLEAMATYFKSLPPVAAAARAQQASADKLGRGQTIYNIHCGTCHMPTGLGAPETGATLAGSPIVQAEDPASLLNVIIYGPELPDPWPPIGDWGQMPSFNDTLKDDEIAALASYMRQEWGHQAGEVTIEHVEVQRPPYDTDFQGLTE</sequence>
<evidence type="ECO:0000313" key="12">
    <source>
        <dbReference type="EMBL" id="NNU16143.1"/>
    </source>
</evidence>
<evidence type="ECO:0000256" key="6">
    <source>
        <dbReference type="ARBA" id="ARBA00022737"/>
    </source>
</evidence>
<gene>
    <name evidence="12" type="ORF">HK107_07395</name>
</gene>
<feature type="binding site" description="axial binding residue" evidence="10">
    <location>
        <position position="68"/>
    </location>
    <ligand>
        <name>heme c</name>
        <dbReference type="ChEBI" id="CHEBI:61717"/>
        <label>1</label>
    </ligand>
    <ligandPart>
        <name>Fe</name>
        <dbReference type="ChEBI" id="CHEBI:18248"/>
    </ligandPart>
</feature>
<feature type="domain" description="Cytochrome c" evidence="11">
    <location>
        <begin position="325"/>
        <end position="416"/>
    </location>
</feature>
<evidence type="ECO:0000256" key="8">
    <source>
        <dbReference type="ARBA" id="ARBA00023136"/>
    </source>
</evidence>
<keyword evidence="4 10" id="KW-0479">Metal-binding</keyword>
<keyword evidence="3 9" id="KW-0349">Heme</keyword>
<feature type="domain" description="Cytochrome c" evidence="11">
    <location>
        <begin position="50"/>
        <end position="153"/>
    </location>
</feature>
<dbReference type="InterPro" id="IPR051459">
    <property type="entry name" value="Cytochrome_c-type_DH"/>
</dbReference>
<evidence type="ECO:0000256" key="4">
    <source>
        <dbReference type="ARBA" id="ARBA00022723"/>
    </source>
</evidence>
<evidence type="ECO:0000313" key="13">
    <source>
        <dbReference type="Proteomes" id="UP000536835"/>
    </source>
</evidence>
<dbReference type="InterPro" id="IPR036909">
    <property type="entry name" value="Cyt_c-like_dom_sf"/>
</dbReference>
<protein>
    <submittedName>
        <fullName evidence="12">C-type cytochrome</fullName>
    </submittedName>
</protein>
<organism evidence="12 13">
    <name type="scientific">Parvularcula mediterranea</name>
    <dbReference type="NCBI Taxonomy" id="2732508"/>
    <lineage>
        <taxon>Bacteria</taxon>
        <taxon>Pseudomonadati</taxon>
        <taxon>Pseudomonadota</taxon>
        <taxon>Alphaproteobacteria</taxon>
        <taxon>Parvularculales</taxon>
        <taxon>Parvularculaceae</taxon>
        <taxon>Parvularcula</taxon>
    </lineage>
</organism>
<keyword evidence="2" id="KW-1003">Cell membrane</keyword>
<comment type="cofactor">
    <cofactor evidence="9">
        <name>heme c</name>
        <dbReference type="ChEBI" id="CHEBI:61717"/>
    </cofactor>
    <text evidence="9">Binds 3 heme c groups covalently per subunit.</text>
</comment>
<keyword evidence="8" id="KW-0472">Membrane</keyword>
<feature type="binding site" description="covalent" evidence="9">
    <location>
        <position position="67"/>
    </location>
    <ligand>
        <name>heme c</name>
        <dbReference type="ChEBI" id="CHEBI:61717"/>
        <label>1</label>
    </ligand>
</feature>
<name>A0A7Y3RL88_9PROT</name>
<proteinExistence type="predicted"/>
<reference evidence="12 13" key="1">
    <citation type="submission" date="2020-05" db="EMBL/GenBank/DDBJ databases">
        <title>Parvularcula mediterraneae sp. nov., isolated from polypropylene straw from shallow seawater of the seashore of Laganas in Zakynthos island, Greece.</title>
        <authorList>
            <person name="Szabo I."/>
            <person name="Al-Omari J."/>
            <person name="Rado J."/>
            <person name="Szerdahelyi G.S."/>
        </authorList>
    </citation>
    <scope>NUCLEOTIDE SEQUENCE [LARGE SCALE GENOMIC DNA]</scope>
    <source>
        <strain evidence="12 13">ZS-1/3</strain>
    </source>
</reference>
<dbReference type="Proteomes" id="UP000536835">
    <property type="component" value="Unassembled WGS sequence"/>
</dbReference>
<feature type="binding site" description="axial binding residue" evidence="10">
    <location>
        <position position="214"/>
    </location>
    <ligand>
        <name>heme c</name>
        <dbReference type="ChEBI" id="CHEBI:61717"/>
        <label>2</label>
    </ligand>
    <ligandPart>
        <name>Fe</name>
        <dbReference type="ChEBI" id="CHEBI:18248"/>
    </ligandPart>
</feature>
<feature type="binding site" description="covalent" evidence="9">
    <location>
        <position position="341"/>
    </location>
    <ligand>
        <name>heme c</name>
        <dbReference type="ChEBI" id="CHEBI:61717"/>
        <label>3</label>
    </ligand>
</feature>
<comment type="subcellular location">
    <subcellularLocation>
        <location evidence="1">Cell membrane</location>
    </subcellularLocation>
</comment>
<dbReference type="GO" id="GO:0009055">
    <property type="term" value="F:electron transfer activity"/>
    <property type="evidence" value="ECO:0007669"/>
    <property type="project" value="InterPro"/>
</dbReference>
<dbReference type="InterPro" id="IPR009056">
    <property type="entry name" value="Cyt_c-like_dom"/>
</dbReference>
<dbReference type="SUPFAM" id="SSF46626">
    <property type="entry name" value="Cytochrome c"/>
    <property type="match status" value="3"/>
</dbReference>
<comment type="caution">
    <text evidence="12">The sequence shown here is derived from an EMBL/GenBank/DDBJ whole genome shotgun (WGS) entry which is preliminary data.</text>
</comment>
<feature type="binding site" description="covalent" evidence="9">
    <location>
        <position position="64"/>
    </location>
    <ligand>
        <name>heme c</name>
        <dbReference type="ChEBI" id="CHEBI:61717"/>
        <label>1</label>
    </ligand>
</feature>
<dbReference type="GO" id="GO:0005506">
    <property type="term" value="F:iron ion binding"/>
    <property type="evidence" value="ECO:0007669"/>
    <property type="project" value="InterPro"/>
</dbReference>
<dbReference type="PANTHER" id="PTHR35008">
    <property type="entry name" value="BLL4482 PROTEIN-RELATED"/>
    <property type="match status" value="1"/>
</dbReference>
<accession>A0A7Y3RL88</accession>
<dbReference type="InterPro" id="IPR014353">
    <property type="entry name" value="Membr-bd_ADH_cyt_c"/>
</dbReference>
<evidence type="ECO:0000256" key="10">
    <source>
        <dbReference type="PIRSR" id="PIRSR000018-51"/>
    </source>
</evidence>
<feature type="binding site" description="covalent" evidence="9">
    <location>
        <position position="210"/>
    </location>
    <ligand>
        <name>heme c</name>
        <dbReference type="ChEBI" id="CHEBI:61717"/>
        <label>2</label>
    </ligand>
</feature>
<evidence type="ECO:0000256" key="9">
    <source>
        <dbReference type="PIRSR" id="PIRSR000018-50"/>
    </source>
</evidence>